<dbReference type="Proteomes" id="UP001302126">
    <property type="component" value="Unassembled WGS sequence"/>
</dbReference>
<name>A0AAN7ACZ1_9PEZI</name>
<accession>A0AAN7ACZ1</accession>
<dbReference type="AlphaFoldDB" id="A0AAN7ACZ1"/>
<feature type="region of interest" description="Disordered" evidence="2">
    <location>
        <begin position="93"/>
        <end position="120"/>
    </location>
</feature>
<reference evidence="3" key="1">
    <citation type="journal article" date="2023" name="Mol. Phylogenet. Evol.">
        <title>Genome-scale phylogeny and comparative genomics of the fungal order Sordariales.</title>
        <authorList>
            <person name="Hensen N."/>
            <person name="Bonometti L."/>
            <person name="Westerberg I."/>
            <person name="Brannstrom I.O."/>
            <person name="Guillou S."/>
            <person name="Cros-Aarteil S."/>
            <person name="Calhoun S."/>
            <person name="Haridas S."/>
            <person name="Kuo A."/>
            <person name="Mondo S."/>
            <person name="Pangilinan J."/>
            <person name="Riley R."/>
            <person name="LaButti K."/>
            <person name="Andreopoulos B."/>
            <person name="Lipzen A."/>
            <person name="Chen C."/>
            <person name="Yan M."/>
            <person name="Daum C."/>
            <person name="Ng V."/>
            <person name="Clum A."/>
            <person name="Steindorff A."/>
            <person name="Ohm R.A."/>
            <person name="Martin F."/>
            <person name="Silar P."/>
            <person name="Natvig D.O."/>
            <person name="Lalanne C."/>
            <person name="Gautier V."/>
            <person name="Ament-Velasquez S.L."/>
            <person name="Kruys A."/>
            <person name="Hutchinson M.I."/>
            <person name="Powell A.J."/>
            <person name="Barry K."/>
            <person name="Miller A.N."/>
            <person name="Grigoriev I.V."/>
            <person name="Debuchy R."/>
            <person name="Gladieux P."/>
            <person name="Hiltunen Thoren M."/>
            <person name="Johannesson H."/>
        </authorList>
    </citation>
    <scope>NUCLEOTIDE SEQUENCE</scope>
    <source>
        <strain evidence="3">PSN309</strain>
    </source>
</reference>
<keyword evidence="4" id="KW-1185">Reference proteome</keyword>
<evidence type="ECO:0000256" key="2">
    <source>
        <dbReference type="SAM" id="MobiDB-lite"/>
    </source>
</evidence>
<reference evidence="3" key="2">
    <citation type="submission" date="2023-05" db="EMBL/GenBank/DDBJ databases">
        <authorList>
            <consortium name="Lawrence Berkeley National Laboratory"/>
            <person name="Steindorff A."/>
            <person name="Hensen N."/>
            <person name="Bonometti L."/>
            <person name="Westerberg I."/>
            <person name="Brannstrom I.O."/>
            <person name="Guillou S."/>
            <person name="Cros-Aarteil S."/>
            <person name="Calhoun S."/>
            <person name="Haridas S."/>
            <person name="Kuo A."/>
            <person name="Mondo S."/>
            <person name="Pangilinan J."/>
            <person name="Riley R."/>
            <person name="Labutti K."/>
            <person name="Andreopoulos B."/>
            <person name="Lipzen A."/>
            <person name="Chen C."/>
            <person name="Yanf M."/>
            <person name="Daum C."/>
            <person name="Ng V."/>
            <person name="Clum A."/>
            <person name="Ohm R."/>
            <person name="Martin F."/>
            <person name="Silar P."/>
            <person name="Natvig D."/>
            <person name="Lalanne C."/>
            <person name="Gautier V."/>
            <person name="Ament-Velasquez S.L."/>
            <person name="Kruys A."/>
            <person name="Hutchinson M.I."/>
            <person name="Powell A.J."/>
            <person name="Barry K."/>
            <person name="Miller A.N."/>
            <person name="Grigoriev I.V."/>
            <person name="Debuchy R."/>
            <person name="Gladieux P."/>
            <person name="Thoren M.H."/>
            <person name="Johannesson H."/>
        </authorList>
    </citation>
    <scope>NUCLEOTIDE SEQUENCE</scope>
    <source>
        <strain evidence="3">PSN309</strain>
    </source>
</reference>
<evidence type="ECO:0008006" key="5">
    <source>
        <dbReference type="Google" id="ProtNLM"/>
    </source>
</evidence>
<evidence type="ECO:0000313" key="3">
    <source>
        <dbReference type="EMBL" id="KAK4181959.1"/>
    </source>
</evidence>
<protein>
    <recommendedName>
        <fullName evidence="5">Zn(2)-C6 fungal-type domain-containing protein</fullName>
    </recommendedName>
</protein>
<gene>
    <name evidence="3" type="ORF">QBC35DRAFT_238771</name>
</gene>
<feature type="compositionally biased region" description="Low complexity" evidence="2">
    <location>
        <begin position="98"/>
        <end position="116"/>
    </location>
</feature>
<evidence type="ECO:0000256" key="1">
    <source>
        <dbReference type="SAM" id="Coils"/>
    </source>
</evidence>
<sequence>MPDCTRCLRLKLSPCKAADSSLSCNNCRRASVPSCDVFGVPTSEIQVLLREKRRLDREKQETLSKLLRLEVQSRALEGRAERALSREVALIEEEESVEVPPTDSSGDSSGGALPSDWALNPSAPGWVVDPSLLGDLGSVDGTAGASQGS</sequence>
<dbReference type="EMBL" id="MU864921">
    <property type="protein sequence ID" value="KAK4181959.1"/>
    <property type="molecule type" value="Genomic_DNA"/>
</dbReference>
<proteinExistence type="predicted"/>
<evidence type="ECO:0000313" key="4">
    <source>
        <dbReference type="Proteomes" id="UP001302126"/>
    </source>
</evidence>
<comment type="caution">
    <text evidence="3">The sequence shown here is derived from an EMBL/GenBank/DDBJ whole genome shotgun (WGS) entry which is preliminary data.</text>
</comment>
<organism evidence="3 4">
    <name type="scientific">Podospora australis</name>
    <dbReference type="NCBI Taxonomy" id="1536484"/>
    <lineage>
        <taxon>Eukaryota</taxon>
        <taxon>Fungi</taxon>
        <taxon>Dikarya</taxon>
        <taxon>Ascomycota</taxon>
        <taxon>Pezizomycotina</taxon>
        <taxon>Sordariomycetes</taxon>
        <taxon>Sordariomycetidae</taxon>
        <taxon>Sordariales</taxon>
        <taxon>Podosporaceae</taxon>
        <taxon>Podospora</taxon>
    </lineage>
</organism>
<keyword evidence="1" id="KW-0175">Coiled coil</keyword>
<feature type="coiled-coil region" evidence="1">
    <location>
        <begin position="45"/>
        <end position="72"/>
    </location>
</feature>